<organism evidence="1 2">
    <name type="scientific">Syntrophaceticus schinkii</name>
    <dbReference type="NCBI Taxonomy" id="499207"/>
    <lineage>
        <taxon>Bacteria</taxon>
        <taxon>Bacillati</taxon>
        <taxon>Bacillota</taxon>
        <taxon>Clostridia</taxon>
        <taxon>Thermoanaerobacterales</taxon>
        <taxon>Thermoanaerobacterales Family III. Incertae Sedis</taxon>
        <taxon>Syntrophaceticus</taxon>
    </lineage>
</organism>
<accession>A0A0B7ME94</accession>
<dbReference type="RefSeq" id="WP_044664958.1">
    <property type="nucleotide sequence ID" value="NZ_CDRZ01000217.1"/>
</dbReference>
<dbReference type="Proteomes" id="UP000046155">
    <property type="component" value="Unassembled WGS sequence"/>
</dbReference>
<evidence type="ECO:0008006" key="3">
    <source>
        <dbReference type="Google" id="ProtNLM"/>
    </source>
</evidence>
<sequence>MTGPRLLKHLQAVFPELTDMPHQDTLCRLLEKMDVDQIEIAYIDMLRHLIYKKKFKNLLHQKRYLVAVDGTQKYVMDQCWDECYPHRRVQGKDGEHHQYYAYVLEAVLILSNGMVLPLMSEFLENDTELEKIESDEEWKQDCELKAFYRLATRLKKEFPRLRLTLLLDGLYANGPVIEICRKNKWTIYDCTQRRFTAFSMGRS</sequence>
<evidence type="ECO:0000313" key="2">
    <source>
        <dbReference type="Proteomes" id="UP000046155"/>
    </source>
</evidence>
<evidence type="ECO:0000313" key="1">
    <source>
        <dbReference type="EMBL" id="CEO88889.1"/>
    </source>
</evidence>
<keyword evidence="2" id="KW-1185">Reference proteome</keyword>
<protein>
    <recommendedName>
        <fullName evidence="3">Transposase</fullName>
    </recommendedName>
</protein>
<reference evidence="2" key="1">
    <citation type="submission" date="2015-01" db="EMBL/GenBank/DDBJ databases">
        <authorList>
            <person name="Manzoor Shahid"/>
            <person name="Zubair Saima"/>
        </authorList>
    </citation>
    <scope>NUCLEOTIDE SEQUENCE [LARGE SCALE GENOMIC DNA]</scope>
    <source>
        <strain evidence="2">Sp3</strain>
    </source>
</reference>
<name>A0A0B7ME94_9FIRM</name>
<dbReference type="OrthoDB" id="9788616at2"/>
<proteinExistence type="predicted"/>
<gene>
    <name evidence="1" type="ORF">SSCH_2940002</name>
</gene>
<dbReference type="AlphaFoldDB" id="A0A0B7ME94"/>
<dbReference type="EMBL" id="CDRZ01000217">
    <property type="protein sequence ID" value="CEO88889.1"/>
    <property type="molecule type" value="Genomic_DNA"/>
</dbReference>